<comment type="caution">
    <text evidence="3">The sequence shown here is derived from an EMBL/GenBank/DDBJ whole genome shotgun (WGS) entry which is preliminary data.</text>
</comment>
<keyword evidence="4" id="KW-1185">Reference proteome</keyword>
<proteinExistence type="predicted"/>
<feature type="domain" description="Gp68-like predicted RNA polymerase component" evidence="2">
    <location>
        <begin position="4"/>
        <end position="73"/>
    </location>
</feature>
<dbReference type="Pfam" id="PF17469">
    <property type="entry name" value="GP68"/>
    <property type="match status" value="1"/>
</dbReference>
<dbReference type="InterPro" id="IPR035343">
    <property type="entry name" value="Gp68"/>
</dbReference>
<accession>A0A164IFB6</accession>
<evidence type="ECO:0000313" key="3">
    <source>
        <dbReference type="EMBL" id="KZM69392.1"/>
    </source>
</evidence>
<feature type="compositionally biased region" description="Basic and acidic residues" evidence="1">
    <location>
        <begin position="59"/>
        <end position="76"/>
    </location>
</feature>
<dbReference type="Proteomes" id="UP000076512">
    <property type="component" value="Unassembled WGS sequence"/>
</dbReference>
<dbReference type="RefSeq" id="WP_067580830.1">
    <property type="nucleotide sequence ID" value="NZ_JABMCZ010000002.1"/>
</dbReference>
<evidence type="ECO:0000313" key="4">
    <source>
        <dbReference type="Proteomes" id="UP000076512"/>
    </source>
</evidence>
<feature type="region of interest" description="Disordered" evidence="1">
    <location>
        <begin position="54"/>
        <end position="76"/>
    </location>
</feature>
<gene>
    <name evidence="3" type="ORF">AWN90_13820</name>
</gene>
<name>A0A164IFB6_9NOCA</name>
<reference evidence="3 4" key="1">
    <citation type="submission" date="2016-04" db="EMBL/GenBank/DDBJ databases">
        <authorList>
            <person name="Evans L.H."/>
            <person name="Alamgir A."/>
            <person name="Owens N."/>
            <person name="Weber N.D."/>
            <person name="Virtaneva K."/>
            <person name="Barbian K."/>
            <person name="Babar A."/>
            <person name="Rosenke K."/>
        </authorList>
    </citation>
    <scope>NUCLEOTIDE SEQUENCE [LARGE SCALE GENOMIC DNA]</scope>
    <source>
        <strain evidence="3 4">IFM 0406</strain>
    </source>
</reference>
<evidence type="ECO:0000259" key="2">
    <source>
        <dbReference type="Pfam" id="PF17469"/>
    </source>
</evidence>
<dbReference type="STRING" id="455432.AWN90_13820"/>
<dbReference type="OrthoDB" id="4763964at2"/>
<protein>
    <recommendedName>
        <fullName evidence="2">Gp68-like predicted RNA polymerase component domain-containing protein</fullName>
    </recommendedName>
</protein>
<dbReference type="AlphaFoldDB" id="A0A164IFB6"/>
<sequence>MNLTPDDPLLTSGYAPHETAAVLRMHRNGTPGFAIAETLEMKGTELVKALQSALDAEGEASRRGVPIHDARAKRDS</sequence>
<organism evidence="3 4">
    <name type="scientific">Nocardia terpenica</name>
    <dbReference type="NCBI Taxonomy" id="455432"/>
    <lineage>
        <taxon>Bacteria</taxon>
        <taxon>Bacillati</taxon>
        <taxon>Actinomycetota</taxon>
        <taxon>Actinomycetes</taxon>
        <taxon>Mycobacteriales</taxon>
        <taxon>Nocardiaceae</taxon>
        <taxon>Nocardia</taxon>
    </lineage>
</organism>
<evidence type="ECO:0000256" key="1">
    <source>
        <dbReference type="SAM" id="MobiDB-lite"/>
    </source>
</evidence>
<dbReference type="EMBL" id="LWGR01000021">
    <property type="protein sequence ID" value="KZM69392.1"/>
    <property type="molecule type" value="Genomic_DNA"/>
</dbReference>